<accession>A0ABQ8MNN4</accession>
<dbReference type="SUPFAM" id="SSF56672">
    <property type="entry name" value="DNA/RNA polymerases"/>
    <property type="match status" value="1"/>
</dbReference>
<dbReference type="Gene3D" id="3.30.70.270">
    <property type="match status" value="1"/>
</dbReference>
<dbReference type="EMBL" id="JACTAM010000005">
    <property type="protein sequence ID" value="KAI2663987.1"/>
    <property type="molecule type" value="Genomic_DNA"/>
</dbReference>
<proteinExistence type="predicted"/>
<keyword evidence="1" id="KW-0511">Multifunctional enzyme</keyword>
<dbReference type="PANTHER" id="PTHR37984:SF5">
    <property type="entry name" value="PROTEIN NYNRIN-LIKE"/>
    <property type="match status" value="1"/>
</dbReference>
<evidence type="ECO:0000256" key="1">
    <source>
        <dbReference type="ARBA" id="ARBA00023268"/>
    </source>
</evidence>
<dbReference type="InterPro" id="IPR050951">
    <property type="entry name" value="Retrovirus_Pol_polyprotein"/>
</dbReference>
<name>A0ABQ8MNN4_LABRO</name>
<dbReference type="InterPro" id="IPR043502">
    <property type="entry name" value="DNA/RNA_pol_sf"/>
</dbReference>
<dbReference type="Pfam" id="PF17919">
    <property type="entry name" value="RT_RNaseH_2"/>
    <property type="match status" value="1"/>
</dbReference>
<feature type="domain" description="Reverse transcriptase/retrotransposon-derived protein RNase H-like" evidence="2">
    <location>
        <begin position="76"/>
        <end position="150"/>
    </location>
</feature>
<reference evidence="3 4" key="1">
    <citation type="submission" date="2022-01" db="EMBL/GenBank/DDBJ databases">
        <title>A high-quality chromosome-level genome assembly of rohu carp, Labeo rohita.</title>
        <authorList>
            <person name="Arick M.A. II"/>
            <person name="Hsu C.-Y."/>
            <person name="Magbanua Z."/>
            <person name="Pechanova O."/>
            <person name="Grover C."/>
            <person name="Miller E."/>
            <person name="Thrash A."/>
            <person name="Ezzel L."/>
            <person name="Alam S."/>
            <person name="Benzie J."/>
            <person name="Hamilton M."/>
            <person name="Karsi A."/>
            <person name="Lawrence M.L."/>
            <person name="Peterson D.G."/>
        </authorList>
    </citation>
    <scope>NUCLEOTIDE SEQUENCE [LARGE SCALE GENOMIC DNA]</scope>
    <source>
        <strain evidence="4">BAU-BD-2019</strain>
        <tissue evidence="3">Blood</tissue>
    </source>
</reference>
<gene>
    <name evidence="3" type="ORF">H4Q32_002094</name>
</gene>
<sequence length="352" mass="38181">MRLNEAGLKPGQTLKFLVHTISKEGLHPDPAPHDLASLCSFLGLTSLDTKFLLDYTTVVEPLHGVLRTATYMNFLWTDEAEQSFATLKKLLSQSPSLALFDPRLPTYTSIDASGYGVGEVLSQLHTDGTECIVSISPAKRKYSTAQGELACESLCGQPACYAVLLGVAFHPGKYNMTADCLSRPPLPDTGDPTDGCHCVALALSVSDSADLRGGPRGREVVIWIFRAPQTYRPALVSEFTSASESCSPLAQLGAQTENGWPKNKSFGATAHATTGATPYELLRGRAKLNVLPVSRCEDTIPKVHWLKRRAGPNTFLLDEGKKWNTPRLAGVPNEVLISLEKKLQKGNQPYSL</sequence>
<dbReference type="Proteomes" id="UP000830375">
    <property type="component" value="Unassembled WGS sequence"/>
</dbReference>
<dbReference type="PANTHER" id="PTHR37984">
    <property type="entry name" value="PROTEIN CBG26694"/>
    <property type="match status" value="1"/>
</dbReference>
<protein>
    <submittedName>
        <fullName evidence="3">Mitochondrial protein</fullName>
    </submittedName>
</protein>
<evidence type="ECO:0000313" key="4">
    <source>
        <dbReference type="Proteomes" id="UP000830375"/>
    </source>
</evidence>
<dbReference type="InterPro" id="IPR041577">
    <property type="entry name" value="RT_RNaseH_2"/>
</dbReference>
<dbReference type="InterPro" id="IPR043128">
    <property type="entry name" value="Rev_trsase/Diguanyl_cyclase"/>
</dbReference>
<organism evidence="3 4">
    <name type="scientific">Labeo rohita</name>
    <name type="common">Indian major carp</name>
    <name type="synonym">Cyprinus rohita</name>
    <dbReference type="NCBI Taxonomy" id="84645"/>
    <lineage>
        <taxon>Eukaryota</taxon>
        <taxon>Metazoa</taxon>
        <taxon>Chordata</taxon>
        <taxon>Craniata</taxon>
        <taxon>Vertebrata</taxon>
        <taxon>Euteleostomi</taxon>
        <taxon>Actinopterygii</taxon>
        <taxon>Neopterygii</taxon>
        <taxon>Teleostei</taxon>
        <taxon>Ostariophysi</taxon>
        <taxon>Cypriniformes</taxon>
        <taxon>Cyprinidae</taxon>
        <taxon>Labeoninae</taxon>
        <taxon>Labeonini</taxon>
        <taxon>Labeo</taxon>
    </lineage>
</organism>
<evidence type="ECO:0000259" key="2">
    <source>
        <dbReference type="Pfam" id="PF17919"/>
    </source>
</evidence>
<keyword evidence="4" id="KW-1185">Reference proteome</keyword>
<evidence type="ECO:0000313" key="3">
    <source>
        <dbReference type="EMBL" id="KAI2663987.1"/>
    </source>
</evidence>
<comment type="caution">
    <text evidence="3">The sequence shown here is derived from an EMBL/GenBank/DDBJ whole genome shotgun (WGS) entry which is preliminary data.</text>
</comment>